<proteinExistence type="predicted"/>
<evidence type="ECO:0000313" key="2">
    <source>
        <dbReference type="EMBL" id="TNM92698.1"/>
    </source>
</evidence>
<accession>A0A4Z2BLY1</accession>
<dbReference type="EMBL" id="SWLE01000013">
    <property type="protein sequence ID" value="TNM92698.1"/>
    <property type="molecule type" value="Genomic_DNA"/>
</dbReference>
<name>A0A4Z2BLY1_9TELE</name>
<organism evidence="2 3">
    <name type="scientific">Takifugu bimaculatus</name>
    <dbReference type="NCBI Taxonomy" id="433685"/>
    <lineage>
        <taxon>Eukaryota</taxon>
        <taxon>Metazoa</taxon>
        <taxon>Chordata</taxon>
        <taxon>Craniata</taxon>
        <taxon>Vertebrata</taxon>
        <taxon>Euteleostomi</taxon>
        <taxon>Actinopterygii</taxon>
        <taxon>Neopterygii</taxon>
        <taxon>Teleostei</taxon>
        <taxon>Neoteleostei</taxon>
        <taxon>Acanthomorphata</taxon>
        <taxon>Eupercaria</taxon>
        <taxon>Tetraodontiformes</taxon>
        <taxon>Tetradontoidea</taxon>
        <taxon>Tetraodontidae</taxon>
        <taxon>Takifugu</taxon>
    </lineage>
</organism>
<comment type="caution">
    <text evidence="2">The sequence shown here is derived from an EMBL/GenBank/DDBJ whole genome shotgun (WGS) entry which is preliminary data.</text>
</comment>
<sequence length="463" mass="51538">MEREELSSGKAIKLVKGKVGKPKVKKMNLEETLPSPFARRVEPPTQPIKSDAAKKLTKKKKLEIDEDGLGGEGGTGENSVAKPKAPRVRKEKKEPGAPRVRKPAAPKSTVKKVKKRNPWSEDESKSDSELENSELVIPRENKSQRASASKPKYTFDFSEEEDEGEEEENGEEDVTTSPVRSPKEDFPASQTKSRYDDHDDEDEDEDNGISISSLKQKPMSAPVEKKKETSSIFSSKLAFSDKSNDSGEYRLALLKTGSKSDSDDGGSSGRMFSTYSSSSLFDKPSPAKKAAKKPTDVALKPRKPPAPKQTKKPDKSIWDSDSDTEDKKPSAALKGTGSDRQGLFECNDQTLIYARYESFDEIRSNSEWLILLAQQFPLQFIAYRLKKPASSGELEQGPLLKLSLLLQGEVDDPKRVVSVKRAATGCDQQSEIAKVEAQTRTKKRNMRNIRTSEEEHMILFIHQ</sequence>
<feature type="compositionally biased region" description="Polar residues" evidence="1">
    <location>
        <begin position="270"/>
        <end position="280"/>
    </location>
</feature>
<feature type="region of interest" description="Disordered" evidence="1">
    <location>
        <begin position="1"/>
        <end position="339"/>
    </location>
</feature>
<evidence type="ECO:0000256" key="1">
    <source>
        <dbReference type="SAM" id="MobiDB-lite"/>
    </source>
</evidence>
<feature type="compositionally biased region" description="Basic and acidic residues" evidence="1">
    <location>
        <begin position="118"/>
        <end position="128"/>
    </location>
</feature>
<feature type="compositionally biased region" description="Basic residues" evidence="1">
    <location>
        <begin position="99"/>
        <end position="117"/>
    </location>
</feature>
<evidence type="ECO:0000313" key="3">
    <source>
        <dbReference type="Proteomes" id="UP000516260"/>
    </source>
</evidence>
<feature type="compositionally biased region" description="Acidic residues" evidence="1">
    <location>
        <begin position="198"/>
        <end position="207"/>
    </location>
</feature>
<feature type="compositionally biased region" description="Basic residues" evidence="1">
    <location>
        <begin position="13"/>
        <end position="26"/>
    </location>
</feature>
<reference evidence="2 3" key="1">
    <citation type="submission" date="2019-04" db="EMBL/GenBank/DDBJ databases">
        <title>The sequence and de novo assembly of Takifugu bimaculatus genome using PacBio and Hi-C technologies.</title>
        <authorList>
            <person name="Xu P."/>
            <person name="Liu B."/>
            <person name="Zhou Z."/>
        </authorList>
    </citation>
    <scope>NUCLEOTIDE SEQUENCE [LARGE SCALE GENOMIC DNA]</scope>
    <source>
        <strain evidence="2">TB-2018</strain>
        <tissue evidence="2">Muscle</tissue>
    </source>
</reference>
<feature type="compositionally biased region" description="Acidic residues" evidence="1">
    <location>
        <begin position="157"/>
        <end position="174"/>
    </location>
</feature>
<dbReference type="Proteomes" id="UP000516260">
    <property type="component" value="Chromosome 20"/>
</dbReference>
<dbReference type="AlphaFoldDB" id="A0A4Z2BLY1"/>
<protein>
    <submittedName>
        <fullName evidence="2">Uncharacterized protein</fullName>
    </submittedName>
</protein>
<gene>
    <name evidence="2" type="ORF">fugu_018100</name>
</gene>
<keyword evidence="3" id="KW-1185">Reference proteome</keyword>